<accession>A0A1V6N3V4</accession>
<dbReference type="InterPro" id="IPR002931">
    <property type="entry name" value="Transglutaminase-like"/>
</dbReference>
<evidence type="ECO:0000313" key="3">
    <source>
        <dbReference type="Proteomes" id="UP000191661"/>
    </source>
</evidence>
<gene>
    <name evidence="2" type="ORF">MBBAR_4c00700</name>
</gene>
<name>A0A1V6N3V4_METAZ</name>
<dbReference type="SMART" id="SM00460">
    <property type="entry name" value="TGc"/>
    <property type="match status" value="1"/>
</dbReference>
<dbReference type="SUPFAM" id="SSF54001">
    <property type="entry name" value="Cysteine proteinases"/>
    <property type="match status" value="1"/>
</dbReference>
<dbReference type="InterPro" id="IPR018975">
    <property type="entry name" value="Pseudomurein-binding_repeat"/>
</dbReference>
<dbReference type="RefSeq" id="WP_080459838.1">
    <property type="nucleotide sequence ID" value="NZ_JXMW01000004.1"/>
</dbReference>
<sequence>MVKYKKKIIIFVLLAIFVIGISLTSVSAAESSDGNTKAKKVSQSDVLKASKNIKTYTDKNKKLPNYVTIKNQKYSMEEYMHLSSLTIHYKYKQKKNTVTVKPGVKSPNSPSGSKINGKLTKKQFSTYNVNAYKYIKNYNRAPNFISTKLGKMKFQTFIYANSRILAWSADNGGKLPNTLTLSISATHPINKYFPKYSSSSDSSSGSSGSGSQVVNPTKSVSMTNIFEASNRVKNYIETNNAIPSKVKVGSDTYSANDFLYLLSKALVNKNSGVNSNIAVLKTNAPSNSSGNNKLGKIYKAEFFNLAKSTANYYKTNKKTPNYINSSLGNLQYQSVIYVFARIGSYIHNNKAIPNYVDVTVDSSSKINGGTGGNTNPPIGLDEYLKPTKNCQVNDARIQAKAKEITKGCTNELQKATAIFNWVRDNIKYQSYTETLKGAVNTLSSRLGNCVDQTHLLIGLLRASGIPARYVNGMATFKSSGHIGHTWAEVYVNGKWVIADITSSQNSLGSVKNCWNHEIWYKRAQIDF</sequence>
<organism evidence="2 3">
    <name type="scientific">Methanobrevibacter arboriphilus JCM 13429 = DSM 1125</name>
    <dbReference type="NCBI Taxonomy" id="1300164"/>
    <lineage>
        <taxon>Archaea</taxon>
        <taxon>Methanobacteriati</taxon>
        <taxon>Methanobacteriota</taxon>
        <taxon>Methanomada group</taxon>
        <taxon>Methanobacteria</taxon>
        <taxon>Methanobacteriales</taxon>
        <taxon>Methanobacteriaceae</taxon>
        <taxon>Methanobrevibacter</taxon>
    </lineage>
</organism>
<dbReference type="EMBL" id="JXMW01000004">
    <property type="protein sequence ID" value="OQD59341.1"/>
    <property type="molecule type" value="Genomic_DNA"/>
</dbReference>
<comment type="caution">
    <text evidence="2">The sequence shown here is derived from an EMBL/GenBank/DDBJ whole genome shotgun (WGS) entry which is preliminary data.</text>
</comment>
<dbReference type="Proteomes" id="UP000191661">
    <property type="component" value="Unassembled WGS sequence"/>
</dbReference>
<evidence type="ECO:0000313" key="2">
    <source>
        <dbReference type="EMBL" id="OQD59341.1"/>
    </source>
</evidence>
<dbReference type="OrthoDB" id="18481at2157"/>
<dbReference type="AlphaFoldDB" id="A0A1V6N3V4"/>
<dbReference type="Gene3D" id="3.10.620.30">
    <property type="match status" value="1"/>
</dbReference>
<protein>
    <submittedName>
        <fullName evidence="2">Transglutaminase-like protein</fullName>
    </submittedName>
</protein>
<dbReference type="InterPro" id="IPR038765">
    <property type="entry name" value="Papain-like_cys_pep_sf"/>
</dbReference>
<keyword evidence="3" id="KW-1185">Reference proteome</keyword>
<dbReference type="Pfam" id="PF01841">
    <property type="entry name" value="Transglut_core"/>
    <property type="match status" value="1"/>
</dbReference>
<dbReference type="Pfam" id="PF09373">
    <property type="entry name" value="PMBR"/>
    <property type="match status" value="1"/>
</dbReference>
<dbReference type="PANTHER" id="PTHR33490">
    <property type="entry name" value="BLR5614 PROTEIN-RELATED"/>
    <property type="match status" value="1"/>
</dbReference>
<evidence type="ECO:0000259" key="1">
    <source>
        <dbReference type="SMART" id="SM00460"/>
    </source>
</evidence>
<feature type="domain" description="Transglutaminase-like" evidence="1">
    <location>
        <begin position="441"/>
        <end position="502"/>
    </location>
</feature>
<proteinExistence type="predicted"/>
<reference evidence="2 3" key="1">
    <citation type="submission" date="2014-12" db="EMBL/GenBank/DDBJ databases">
        <title>Genome sequence of Methanobrevibacter arboriphilicus DH1, DSM1125.</title>
        <authorList>
            <person name="Poehlein A."/>
            <person name="Thauer R.K."/>
            <person name="Seedorf H."/>
            <person name="Daniel R."/>
        </authorList>
    </citation>
    <scope>NUCLEOTIDE SEQUENCE [LARGE SCALE GENOMIC DNA]</scope>
    <source>
        <strain evidence="2 3">DH1</strain>
    </source>
</reference>